<reference evidence="2 3" key="1">
    <citation type="submission" date="2009-08" db="EMBL/GenBank/DDBJ databases">
        <title>The Genome Sequence of Spizellomyces punctatus strain DAOM BR117.</title>
        <authorList>
            <consortium name="The Broad Institute Genome Sequencing Platform"/>
            <person name="Russ C."/>
            <person name="Cuomo C."/>
            <person name="Shea T."/>
            <person name="Young S.K."/>
            <person name="Zeng Q."/>
            <person name="Koehrsen M."/>
            <person name="Haas B."/>
            <person name="Borodovsky M."/>
            <person name="Guigo R."/>
            <person name="Alvarado L."/>
            <person name="Berlin A."/>
            <person name="Bochicchio J."/>
            <person name="Borenstein D."/>
            <person name="Chapman S."/>
            <person name="Chen Z."/>
            <person name="Engels R."/>
            <person name="Freedman E."/>
            <person name="Gellesch M."/>
            <person name="Goldberg J."/>
            <person name="Griggs A."/>
            <person name="Gujja S."/>
            <person name="Heiman D."/>
            <person name="Hepburn T."/>
            <person name="Howarth C."/>
            <person name="Jen D."/>
            <person name="Larson L."/>
            <person name="Lewis B."/>
            <person name="Mehta T."/>
            <person name="Park D."/>
            <person name="Pearson M."/>
            <person name="Roberts A."/>
            <person name="Saif S."/>
            <person name="Shenoy N."/>
            <person name="Sisk P."/>
            <person name="Stolte C."/>
            <person name="Sykes S."/>
            <person name="Thomson T."/>
            <person name="Walk T."/>
            <person name="White J."/>
            <person name="Yandava C."/>
            <person name="Burger G."/>
            <person name="Gray M.W."/>
            <person name="Holland P.W.H."/>
            <person name="King N."/>
            <person name="Lang F.B.F."/>
            <person name="Roger A.J."/>
            <person name="Ruiz-Trillo I."/>
            <person name="Lander E."/>
            <person name="Nusbaum C."/>
        </authorList>
    </citation>
    <scope>NUCLEOTIDE SEQUENCE [LARGE SCALE GENOMIC DNA]</scope>
    <source>
        <strain evidence="2 3">DAOM BR117</strain>
    </source>
</reference>
<evidence type="ECO:0000313" key="3">
    <source>
        <dbReference type="Proteomes" id="UP000053201"/>
    </source>
</evidence>
<dbReference type="Pfam" id="PF06522">
    <property type="entry name" value="B12D"/>
    <property type="match status" value="1"/>
</dbReference>
<dbReference type="Proteomes" id="UP000053201">
    <property type="component" value="Unassembled WGS sequence"/>
</dbReference>
<dbReference type="EMBL" id="KQ257459">
    <property type="protein sequence ID" value="KNC98845.1"/>
    <property type="molecule type" value="Genomic_DNA"/>
</dbReference>
<proteinExistence type="predicted"/>
<dbReference type="RefSeq" id="XP_016606885.1">
    <property type="nucleotide sequence ID" value="XM_016757468.1"/>
</dbReference>
<keyword evidence="1" id="KW-0812">Transmembrane</keyword>
<dbReference type="PANTHER" id="PTHR14256">
    <property type="entry name" value="NADH-UBIQUINONE OXIDOREDUCTASE MLRQ SUBUNIT"/>
    <property type="match status" value="1"/>
</dbReference>
<name>A0A0L0HB84_SPIPD</name>
<protein>
    <submittedName>
        <fullName evidence="2">Uncharacterized protein</fullName>
    </submittedName>
</protein>
<dbReference type="InParanoid" id="A0A0L0HB84"/>
<evidence type="ECO:0000256" key="1">
    <source>
        <dbReference type="SAM" id="Phobius"/>
    </source>
</evidence>
<dbReference type="OrthoDB" id="5511684at2759"/>
<accession>A0A0L0HB84</accession>
<sequence length="80" mass="8805">MRIGAHLKANPPLVLLVGAVGAGLGAGAFMVTHFLRNDPTVVLTNKKGNPYPWLHVTPDKNLKLYAVNQKFDKLERPKVF</sequence>
<keyword evidence="1" id="KW-0472">Membrane</keyword>
<dbReference type="GeneID" id="27692434"/>
<organism evidence="2 3">
    <name type="scientific">Spizellomyces punctatus (strain DAOM BR117)</name>
    <dbReference type="NCBI Taxonomy" id="645134"/>
    <lineage>
        <taxon>Eukaryota</taxon>
        <taxon>Fungi</taxon>
        <taxon>Fungi incertae sedis</taxon>
        <taxon>Chytridiomycota</taxon>
        <taxon>Chytridiomycota incertae sedis</taxon>
        <taxon>Chytridiomycetes</taxon>
        <taxon>Spizellomycetales</taxon>
        <taxon>Spizellomycetaceae</taxon>
        <taxon>Spizellomyces</taxon>
    </lineage>
</organism>
<dbReference type="AlphaFoldDB" id="A0A0L0HB84"/>
<dbReference type="VEuPathDB" id="FungiDB:SPPG_09309"/>
<feature type="transmembrane region" description="Helical" evidence="1">
    <location>
        <begin position="12"/>
        <end position="35"/>
    </location>
</feature>
<dbReference type="PANTHER" id="PTHR14256:SF1">
    <property type="entry name" value="GEO09626P1"/>
    <property type="match status" value="1"/>
</dbReference>
<keyword evidence="1" id="KW-1133">Transmembrane helix</keyword>
<gene>
    <name evidence="2" type="ORF">SPPG_09309</name>
</gene>
<dbReference type="InterPro" id="IPR010530">
    <property type="entry name" value="B12D"/>
</dbReference>
<keyword evidence="3" id="KW-1185">Reference proteome</keyword>
<evidence type="ECO:0000313" key="2">
    <source>
        <dbReference type="EMBL" id="KNC98845.1"/>
    </source>
</evidence>